<evidence type="ECO:0000256" key="1">
    <source>
        <dbReference type="ARBA" id="ARBA00000971"/>
    </source>
</evidence>
<keyword evidence="6 11" id="KW-0697">Rotamase</keyword>
<evidence type="ECO:0000256" key="4">
    <source>
        <dbReference type="ARBA" id="ARBA00016902"/>
    </source>
</evidence>
<comment type="function">
    <text evidence="11">Involved in protein export. Acts as a chaperone by maintaining the newly synthesized protein in an open conformation. Functions as a peptidyl-prolyl cis-trans isomerase.</text>
</comment>
<dbReference type="FunFam" id="3.10.50.40:FF:000001">
    <property type="entry name" value="Trigger factor"/>
    <property type="match status" value="1"/>
</dbReference>
<dbReference type="SUPFAM" id="SSF54534">
    <property type="entry name" value="FKBP-like"/>
    <property type="match status" value="1"/>
</dbReference>
<keyword evidence="5 11" id="KW-0132">Cell division</keyword>
<evidence type="ECO:0000256" key="6">
    <source>
        <dbReference type="ARBA" id="ARBA00023110"/>
    </source>
</evidence>
<comment type="similarity">
    <text evidence="2 11 13">Belongs to the FKBP-type PPIase family. Tig subfamily.</text>
</comment>
<dbReference type="HAMAP" id="MF_00303">
    <property type="entry name" value="Trigger_factor_Tig"/>
    <property type="match status" value="1"/>
</dbReference>
<accession>D5CSU8</accession>
<dbReference type="Pfam" id="PF05698">
    <property type="entry name" value="Trigger_C"/>
    <property type="match status" value="1"/>
</dbReference>
<dbReference type="Gene3D" id="3.30.70.1050">
    <property type="entry name" value="Trigger factor ribosome-binding domain"/>
    <property type="match status" value="1"/>
</dbReference>
<gene>
    <name evidence="11" type="primary">tig</name>
    <name evidence="15" type="ordered locus">Slit_1805</name>
</gene>
<comment type="domain">
    <text evidence="11">Consists of 3 domains; the N-terminus binds the ribosome, the middle domain has PPIase activity, while the C-terminus has intrinsic chaperone activity on its own.</text>
</comment>
<sequence>MSNVETLSGLQRRLNASIPQQQLRGEMEARLKRIGRTAKVHGFRPGKVPYKVLEQQYGPSVQQEVLGESLQRSFAEAAVTNKLQVAGYPQFEIKTADLNAPQIEYSATFEVYPEVTLGDISDVSVNRVAFTLSDADVEETIKTLRKQRAVFKKTDRAARNDDQVRIDYYGKLNGVVFEGGEAKDVPLVLGVGRMLPDFEKAIVGMKAGETKSFDMTFPADYHGKEVAGKQVTFTITVHAVEEAELPEVDAEFARSLGLEDGDVDKLKAEIRDNIGREAQRRVKVRNKDSAMDALLKISELEVPKSLLESEAQNLMQQTLQDMESRGMKIPKGMQLPADMFVERATKRVKLGLILAELVKKHDLQAKPEQVKALVQEYAQSYEHPEEVVRWYNSDPARLREVENLVLEDNVVAWVMAGAKVGDQAVTLNELMGSN</sequence>
<dbReference type="InterPro" id="IPR008880">
    <property type="entry name" value="Trigger_fac_C"/>
</dbReference>
<feature type="domain" description="PPIase FKBP-type" evidence="14">
    <location>
        <begin position="161"/>
        <end position="249"/>
    </location>
</feature>
<evidence type="ECO:0000256" key="11">
    <source>
        <dbReference type="HAMAP-Rule" id="MF_00303"/>
    </source>
</evidence>
<dbReference type="EC" id="5.2.1.8" evidence="3 11"/>
<comment type="subcellular location">
    <subcellularLocation>
        <location evidence="11">Cytoplasm</location>
    </subcellularLocation>
    <text evidence="11">About half TF is bound to the ribosome near the polypeptide exit tunnel while the other half is free in the cytoplasm.</text>
</comment>
<evidence type="ECO:0000256" key="9">
    <source>
        <dbReference type="ARBA" id="ARBA00023306"/>
    </source>
</evidence>
<dbReference type="NCBIfam" id="TIGR00115">
    <property type="entry name" value="tig"/>
    <property type="match status" value="1"/>
</dbReference>
<evidence type="ECO:0000256" key="12">
    <source>
        <dbReference type="PROSITE-ProRule" id="PRU00277"/>
    </source>
</evidence>
<dbReference type="EMBL" id="CP001965">
    <property type="protein sequence ID" value="ADE12034.1"/>
    <property type="molecule type" value="Genomic_DNA"/>
</dbReference>
<dbReference type="GO" id="GO:0043022">
    <property type="term" value="F:ribosome binding"/>
    <property type="evidence" value="ECO:0007669"/>
    <property type="project" value="TreeGrafter"/>
</dbReference>
<evidence type="ECO:0000256" key="3">
    <source>
        <dbReference type="ARBA" id="ARBA00013194"/>
    </source>
</evidence>
<dbReference type="Pfam" id="PF05697">
    <property type="entry name" value="Trigger_N"/>
    <property type="match status" value="1"/>
</dbReference>
<evidence type="ECO:0000256" key="10">
    <source>
        <dbReference type="ARBA" id="ARBA00029986"/>
    </source>
</evidence>
<dbReference type="GO" id="GO:0044183">
    <property type="term" value="F:protein folding chaperone"/>
    <property type="evidence" value="ECO:0007669"/>
    <property type="project" value="TreeGrafter"/>
</dbReference>
<evidence type="ECO:0000313" key="15">
    <source>
        <dbReference type="EMBL" id="ADE12034.1"/>
    </source>
</evidence>
<dbReference type="GO" id="GO:0043335">
    <property type="term" value="P:protein unfolding"/>
    <property type="evidence" value="ECO:0007669"/>
    <property type="project" value="TreeGrafter"/>
</dbReference>
<dbReference type="Gene3D" id="3.10.50.40">
    <property type="match status" value="1"/>
</dbReference>
<comment type="catalytic activity">
    <reaction evidence="1 11 12">
        <text>[protein]-peptidylproline (omega=180) = [protein]-peptidylproline (omega=0)</text>
        <dbReference type="Rhea" id="RHEA:16237"/>
        <dbReference type="Rhea" id="RHEA-COMP:10747"/>
        <dbReference type="Rhea" id="RHEA-COMP:10748"/>
        <dbReference type="ChEBI" id="CHEBI:83833"/>
        <dbReference type="ChEBI" id="CHEBI:83834"/>
        <dbReference type="EC" id="5.2.1.8"/>
    </reaction>
</comment>
<dbReference type="GO" id="GO:0051083">
    <property type="term" value="P:'de novo' cotranslational protein folding"/>
    <property type="evidence" value="ECO:0007669"/>
    <property type="project" value="TreeGrafter"/>
</dbReference>
<dbReference type="Pfam" id="PF00254">
    <property type="entry name" value="FKBP_C"/>
    <property type="match status" value="1"/>
</dbReference>
<dbReference type="HOGENOM" id="CLU_033058_2_0_4"/>
<dbReference type="InterPro" id="IPR037041">
    <property type="entry name" value="Trigger_fac_C_sf"/>
</dbReference>
<dbReference type="InterPro" id="IPR036611">
    <property type="entry name" value="Trigger_fac_ribosome-bd_sf"/>
</dbReference>
<keyword evidence="8 11" id="KW-0413">Isomerase</keyword>
<keyword evidence="7 11" id="KW-0143">Chaperone</keyword>
<dbReference type="OrthoDB" id="9767721at2"/>
<dbReference type="InterPro" id="IPR001179">
    <property type="entry name" value="PPIase_FKBP_dom"/>
</dbReference>
<dbReference type="InterPro" id="IPR005215">
    <property type="entry name" value="Trig_fac"/>
</dbReference>
<dbReference type="GO" id="GO:0005737">
    <property type="term" value="C:cytoplasm"/>
    <property type="evidence" value="ECO:0007669"/>
    <property type="project" value="UniProtKB-SubCell"/>
</dbReference>
<dbReference type="InterPro" id="IPR027304">
    <property type="entry name" value="Trigger_fact/SurA_dom_sf"/>
</dbReference>
<dbReference type="GO" id="GO:0003755">
    <property type="term" value="F:peptidyl-prolyl cis-trans isomerase activity"/>
    <property type="evidence" value="ECO:0007669"/>
    <property type="project" value="UniProtKB-UniRule"/>
</dbReference>
<dbReference type="eggNOG" id="COG0544">
    <property type="taxonomic scope" value="Bacteria"/>
</dbReference>
<proteinExistence type="inferred from homology"/>
<evidence type="ECO:0000259" key="14">
    <source>
        <dbReference type="PROSITE" id="PS50059"/>
    </source>
</evidence>
<evidence type="ECO:0000256" key="13">
    <source>
        <dbReference type="RuleBase" id="RU003914"/>
    </source>
</evidence>
<dbReference type="SUPFAM" id="SSF102735">
    <property type="entry name" value="Trigger factor ribosome-binding domain"/>
    <property type="match status" value="1"/>
</dbReference>
<keyword evidence="16" id="KW-1185">Reference proteome</keyword>
<dbReference type="PIRSF" id="PIRSF003095">
    <property type="entry name" value="Trigger_factor"/>
    <property type="match status" value="1"/>
</dbReference>
<evidence type="ECO:0000256" key="2">
    <source>
        <dbReference type="ARBA" id="ARBA00005464"/>
    </source>
</evidence>
<dbReference type="STRING" id="580332.Slit_1805"/>
<dbReference type="GO" id="GO:0015031">
    <property type="term" value="P:protein transport"/>
    <property type="evidence" value="ECO:0007669"/>
    <property type="project" value="UniProtKB-UniRule"/>
</dbReference>
<dbReference type="PANTHER" id="PTHR30560:SF3">
    <property type="entry name" value="TRIGGER FACTOR-LIKE PROTEIN TIG, CHLOROPLASTIC"/>
    <property type="match status" value="1"/>
</dbReference>
<protein>
    <recommendedName>
        <fullName evidence="4 11">Trigger factor</fullName>
        <shortName evidence="11">TF</shortName>
        <ecNumber evidence="3 11">5.2.1.8</ecNumber>
    </recommendedName>
    <alternativeName>
        <fullName evidence="10 11">PPIase</fullName>
    </alternativeName>
</protein>
<dbReference type="PROSITE" id="PS50059">
    <property type="entry name" value="FKBP_PPIASE"/>
    <property type="match status" value="1"/>
</dbReference>
<dbReference type="PANTHER" id="PTHR30560">
    <property type="entry name" value="TRIGGER FACTOR CHAPERONE AND PEPTIDYL-PROLYL CIS/TRANS ISOMERASE"/>
    <property type="match status" value="1"/>
</dbReference>
<evidence type="ECO:0000313" key="16">
    <source>
        <dbReference type="Proteomes" id="UP000001625"/>
    </source>
</evidence>
<dbReference type="Proteomes" id="UP000001625">
    <property type="component" value="Chromosome"/>
</dbReference>
<dbReference type="KEGG" id="slt:Slit_1805"/>
<reference evidence="15 16" key="1">
    <citation type="submission" date="2010-03" db="EMBL/GenBank/DDBJ databases">
        <title>Complete sequence of Sideroxydans lithotrophicus ES-1.</title>
        <authorList>
            <consortium name="US DOE Joint Genome Institute"/>
            <person name="Lucas S."/>
            <person name="Copeland A."/>
            <person name="Lapidus A."/>
            <person name="Cheng J.-F."/>
            <person name="Bruce D."/>
            <person name="Goodwin L."/>
            <person name="Pitluck S."/>
            <person name="Munk A.C."/>
            <person name="Detter J.C."/>
            <person name="Han C."/>
            <person name="Tapia R."/>
            <person name="Larimer F."/>
            <person name="Land M."/>
            <person name="Hauser L."/>
            <person name="Kyrpides N."/>
            <person name="Ivanova N."/>
            <person name="Emerson D."/>
            <person name="Woyke T."/>
        </authorList>
    </citation>
    <scope>NUCLEOTIDE SEQUENCE [LARGE SCALE GENOMIC DNA]</scope>
    <source>
        <strain evidence="15 16">ES-1</strain>
    </source>
</reference>
<dbReference type="SUPFAM" id="SSF109998">
    <property type="entry name" value="Triger factor/SurA peptide-binding domain-like"/>
    <property type="match status" value="1"/>
</dbReference>
<dbReference type="Gene3D" id="1.10.3120.10">
    <property type="entry name" value="Trigger factor, C-terminal domain"/>
    <property type="match status" value="1"/>
</dbReference>
<dbReference type="AlphaFoldDB" id="D5CSU8"/>
<evidence type="ECO:0000256" key="5">
    <source>
        <dbReference type="ARBA" id="ARBA00022618"/>
    </source>
</evidence>
<dbReference type="RefSeq" id="WP_013029932.1">
    <property type="nucleotide sequence ID" value="NC_013959.1"/>
</dbReference>
<keyword evidence="9 11" id="KW-0131">Cell cycle</keyword>
<keyword evidence="11" id="KW-0963">Cytoplasm</keyword>
<organism evidence="15 16">
    <name type="scientific">Sideroxydans lithotrophicus (strain ES-1)</name>
    <dbReference type="NCBI Taxonomy" id="580332"/>
    <lineage>
        <taxon>Bacteria</taxon>
        <taxon>Pseudomonadati</taxon>
        <taxon>Pseudomonadota</taxon>
        <taxon>Betaproteobacteria</taxon>
        <taxon>Nitrosomonadales</taxon>
        <taxon>Gallionellaceae</taxon>
        <taxon>Sideroxydans</taxon>
    </lineage>
</organism>
<dbReference type="InterPro" id="IPR046357">
    <property type="entry name" value="PPIase_dom_sf"/>
</dbReference>
<name>D5CSU8_SIDLE</name>
<dbReference type="GO" id="GO:0051301">
    <property type="term" value="P:cell division"/>
    <property type="evidence" value="ECO:0007669"/>
    <property type="project" value="UniProtKB-KW"/>
</dbReference>
<evidence type="ECO:0000256" key="7">
    <source>
        <dbReference type="ARBA" id="ARBA00023186"/>
    </source>
</evidence>
<dbReference type="InterPro" id="IPR008881">
    <property type="entry name" value="Trigger_fac_ribosome-bd_bac"/>
</dbReference>
<evidence type="ECO:0000256" key="8">
    <source>
        <dbReference type="ARBA" id="ARBA00023235"/>
    </source>
</evidence>